<gene>
    <name evidence="3" type="ORF">DB31_5595</name>
</gene>
<feature type="domain" description="Type IV / VI secretion system DotU" evidence="2">
    <location>
        <begin position="9"/>
        <end position="205"/>
    </location>
</feature>
<keyword evidence="1 3" id="KW-0812">Transmembrane</keyword>
<dbReference type="Pfam" id="PF09850">
    <property type="entry name" value="DotU"/>
    <property type="match status" value="1"/>
</dbReference>
<name>A0A085WS90_9BACT</name>
<feature type="transmembrane region" description="Helical" evidence="1">
    <location>
        <begin position="183"/>
        <end position="203"/>
    </location>
</feature>
<dbReference type="EMBL" id="JMCB01000003">
    <property type="protein sequence ID" value="KFE70553.1"/>
    <property type="molecule type" value="Genomic_DNA"/>
</dbReference>
<dbReference type="RefSeq" id="WP_044185739.1">
    <property type="nucleotide sequence ID" value="NZ_JMCB01000003.1"/>
</dbReference>
<accession>A0A085WS90</accession>
<dbReference type="Gene3D" id="1.25.40.590">
    <property type="entry name" value="Type IV / VI secretion system, DotU"/>
    <property type="match status" value="1"/>
</dbReference>
<reference evidence="3 4" key="1">
    <citation type="submission" date="2014-04" db="EMBL/GenBank/DDBJ databases">
        <title>Genome assembly of Hyalangium minutum DSM 14724.</title>
        <authorList>
            <person name="Sharma G."/>
            <person name="Subramanian S."/>
        </authorList>
    </citation>
    <scope>NUCLEOTIDE SEQUENCE [LARGE SCALE GENOMIC DNA]</scope>
    <source>
        <strain evidence="3 4">DSM 14724</strain>
    </source>
</reference>
<dbReference type="InterPro" id="IPR038522">
    <property type="entry name" value="T4/T6SS_DotU_sf"/>
</dbReference>
<dbReference type="NCBIfam" id="TIGR03349">
    <property type="entry name" value="IV_VI_DotU"/>
    <property type="match status" value="1"/>
</dbReference>
<evidence type="ECO:0000313" key="3">
    <source>
        <dbReference type="EMBL" id="KFE70553.1"/>
    </source>
</evidence>
<dbReference type="STRING" id="394096.DB31_5595"/>
<comment type="caution">
    <text evidence="3">The sequence shown here is derived from an EMBL/GenBank/DDBJ whole genome shotgun (WGS) entry which is preliminary data.</text>
</comment>
<keyword evidence="1" id="KW-0472">Membrane</keyword>
<evidence type="ECO:0000313" key="4">
    <source>
        <dbReference type="Proteomes" id="UP000028725"/>
    </source>
</evidence>
<organism evidence="3 4">
    <name type="scientific">Hyalangium minutum</name>
    <dbReference type="NCBI Taxonomy" id="394096"/>
    <lineage>
        <taxon>Bacteria</taxon>
        <taxon>Pseudomonadati</taxon>
        <taxon>Myxococcota</taxon>
        <taxon>Myxococcia</taxon>
        <taxon>Myxococcales</taxon>
        <taxon>Cystobacterineae</taxon>
        <taxon>Archangiaceae</taxon>
        <taxon>Hyalangium</taxon>
    </lineage>
</organism>
<dbReference type="AlphaFoldDB" id="A0A085WS90"/>
<dbReference type="OrthoDB" id="345640at2"/>
<sequence length="234" mass="26280">MDRLNLITKDCFGALLQIRQAEPSALPAPEQVQDRLRRFVSEMMRNARDEGLPQQDVDDIAYALVALADELALSKSDEFREYWLSNLLQFQYFKENRAGEGFFTRLQDIRKDPRRTEALRAYYLCLIFGFQGRYRVRGGELELMQLIEQLQRDLAPSFKFDTETLSPHGERPAGNLRASKRTLPLVAISGGVVVFALLVYGGLRLGLSSSVSSLVEEIEASSTTSSSLSPAAKP</sequence>
<dbReference type="PATRIC" id="fig|394096.3.peg.2074"/>
<dbReference type="PANTHER" id="PTHR38033">
    <property type="entry name" value="MEMBRANE PROTEIN-RELATED"/>
    <property type="match status" value="1"/>
</dbReference>
<dbReference type="InterPro" id="IPR017732">
    <property type="entry name" value="T4/T6SS_DotU"/>
</dbReference>
<evidence type="ECO:0000259" key="2">
    <source>
        <dbReference type="Pfam" id="PF09850"/>
    </source>
</evidence>
<evidence type="ECO:0000256" key="1">
    <source>
        <dbReference type="SAM" id="Phobius"/>
    </source>
</evidence>
<keyword evidence="4" id="KW-1185">Reference proteome</keyword>
<keyword evidence="1" id="KW-1133">Transmembrane helix</keyword>
<proteinExistence type="predicted"/>
<protein>
    <submittedName>
        <fullName evidence="3">Putative transmembrane protein</fullName>
    </submittedName>
</protein>
<dbReference type="Proteomes" id="UP000028725">
    <property type="component" value="Unassembled WGS sequence"/>
</dbReference>
<dbReference type="PANTHER" id="PTHR38033:SF1">
    <property type="entry name" value="DOTU FAMILY TYPE IV_VI SECRETION SYSTEM PROTEIN"/>
    <property type="match status" value="1"/>
</dbReference>